<dbReference type="OrthoDB" id="2342176at2759"/>
<feature type="signal peptide" evidence="1">
    <location>
        <begin position="1"/>
        <end position="30"/>
    </location>
</feature>
<keyword evidence="1" id="KW-0732">Signal</keyword>
<name>A0A9N9GBA1_9GLOM</name>
<evidence type="ECO:0000313" key="3">
    <source>
        <dbReference type="EMBL" id="CAG8590314.1"/>
    </source>
</evidence>
<comment type="caution">
    <text evidence="3">The sequence shown here is derived from an EMBL/GenBank/DDBJ whole genome shotgun (WGS) entry which is preliminary data.</text>
</comment>
<evidence type="ECO:0000313" key="4">
    <source>
        <dbReference type="Proteomes" id="UP000789831"/>
    </source>
</evidence>
<feature type="chain" id="PRO_5040141155" evidence="1">
    <location>
        <begin position="31"/>
        <end position="213"/>
    </location>
</feature>
<gene>
    <name evidence="3" type="ORF">AGERDE_LOCUS8572</name>
</gene>
<dbReference type="Gene3D" id="2.70.50.70">
    <property type="match status" value="1"/>
</dbReference>
<evidence type="ECO:0000256" key="1">
    <source>
        <dbReference type="SAM" id="SignalP"/>
    </source>
</evidence>
<organism evidence="3 4">
    <name type="scientific">Ambispora gerdemannii</name>
    <dbReference type="NCBI Taxonomy" id="144530"/>
    <lineage>
        <taxon>Eukaryota</taxon>
        <taxon>Fungi</taxon>
        <taxon>Fungi incertae sedis</taxon>
        <taxon>Mucoromycota</taxon>
        <taxon>Glomeromycotina</taxon>
        <taxon>Glomeromycetes</taxon>
        <taxon>Archaeosporales</taxon>
        <taxon>Ambisporaceae</taxon>
        <taxon>Ambispora</taxon>
    </lineage>
</organism>
<reference evidence="3" key="1">
    <citation type="submission" date="2021-06" db="EMBL/GenBank/DDBJ databases">
        <authorList>
            <person name="Kallberg Y."/>
            <person name="Tangrot J."/>
            <person name="Rosling A."/>
        </authorList>
    </citation>
    <scope>NUCLEOTIDE SEQUENCE</scope>
    <source>
        <strain evidence="3">MT106</strain>
    </source>
</reference>
<dbReference type="InterPro" id="IPR004302">
    <property type="entry name" value="Cellulose/chitin-bd_N"/>
</dbReference>
<dbReference type="PANTHER" id="PTHR46901:SF3">
    <property type="entry name" value="EGF-LIKE DOMAIN-CONTAINING PROTEIN"/>
    <property type="match status" value="1"/>
</dbReference>
<protein>
    <submittedName>
        <fullName evidence="3">12602_t:CDS:1</fullName>
    </submittedName>
</protein>
<dbReference type="Proteomes" id="UP000789831">
    <property type="component" value="Unassembled WGS sequence"/>
</dbReference>
<dbReference type="AlphaFoldDB" id="A0A9N9GBA1"/>
<feature type="domain" description="Chitin-binding type-4" evidence="2">
    <location>
        <begin position="78"/>
        <end position="170"/>
    </location>
</feature>
<accession>A0A9N9GBA1</accession>
<dbReference type="Pfam" id="PF03067">
    <property type="entry name" value="LPMO_10"/>
    <property type="match status" value="1"/>
</dbReference>
<sequence length="213" mass="23951">MQSFLKNSSLKTLLLLLWCLLFLHTENVSAHGYMVYPKIRINPGDYANIDDDAQWQLTNGPTNQMPCAGIQRPDGPIPDGNTFTKNQTINVVWRIRAAHQGGSCFVELLKDGRKSTEPLTLIEFTDCATDVLHDFTGGVQLPEDSVCEECILRWRWQAGDSTTFISCADIKIVDPNAPPATNITLIVIKIKQRKVDLEDQNSRDHIIVIKNLF</sequence>
<proteinExistence type="predicted"/>
<keyword evidence="4" id="KW-1185">Reference proteome</keyword>
<dbReference type="PANTHER" id="PTHR46901">
    <property type="entry name" value="GH04942P"/>
    <property type="match status" value="1"/>
</dbReference>
<dbReference type="EMBL" id="CAJVPL010001858">
    <property type="protein sequence ID" value="CAG8590314.1"/>
    <property type="molecule type" value="Genomic_DNA"/>
</dbReference>
<evidence type="ECO:0000259" key="2">
    <source>
        <dbReference type="Pfam" id="PF03067"/>
    </source>
</evidence>